<accession>A0A9Q0FCT8</accession>
<name>A0A9Q0FCT8_9ROSI</name>
<proteinExistence type="predicted"/>
<dbReference type="PANTHER" id="PTHR33659">
    <property type="entry name" value="PROTEIN, PUTATIVE-RELATED-RELATED"/>
    <property type="match status" value="1"/>
</dbReference>
<keyword evidence="4" id="KW-1185">Reference proteome</keyword>
<gene>
    <name evidence="3" type="ORF">Tsubulata_006197</name>
</gene>
<dbReference type="AlphaFoldDB" id="A0A9Q0FCT8"/>
<evidence type="ECO:0000313" key="3">
    <source>
        <dbReference type="EMBL" id="KAJ4828007.1"/>
    </source>
</evidence>
<dbReference type="OrthoDB" id="851643at2759"/>
<keyword evidence="1" id="KW-0472">Membrane</keyword>
<evidence type="ECO:0000256" key="2">
    <source>
        <dbReference type="SAM" id="SignalP"/>
    </source>
</evidence>
<keyword evidence="1" id="KW-0812">Transmembrane</keyword>
<dbReference type="PANTHER" id="PTHR33659:SF1">
    <property type="entry name" value="PROTEIN, PUTATIVE-RELATED"/>
    <property type="match status" value="1"/>
</dbReference>
<protein>
    <submittedName>
        <fullName evidence="3">Uncharacterized protein</fullName>
    </submittedName>
</protein>
<keyword evidence="2" id="KW-0732">Signal</keyword>
<keyword evidence="1" id="KW-1133">Transmembrane helix</keyword>
<sequence>MAFAEMRSLAVVLLVAIFAAAAAASAQDLGGFAPAPAPSMDKGAAYSFGISGAVICSSLLLSALALLKH</sequence>
<reference evidence="3" key="2">
    <citation type="journal article" date="2023" name="Plants (Basel)">
        <title>Annotation of the Turnera subulata (Passifloraceae) Draft Genome Reveals the S-Locus Evolved after the Divergence of Turneroideae from Passifloroideae in a Stepwise Manner.</title>
        <authorList>
            <person name="Henning P.M."/>
            <person name="Roalson E.H."/>
            <person name="Mir W."/>
            <person name="McCubbin A.G."/>
            <person name="Shore J.S."/>
        </authorList>
    </citation>
    <scope>NUCLEOTIDE SEQUENCE</scope>
    <source>
        <strain evidence="3">F60SS</strain>
    </source>
</reference>
<dbReference type="Proteomes" id="UP001141552">
    <property type="component" value="Unassembled WGS sequence"/>
</dbReference>
<evidence type="ECO:0000256" key="1">
    <source>
        <dbReference type="SAM" id="Phobius"/>
    </source>
</evidence>
<dbReference type="EMBL" id="JAKUCV010006289">
    <property type="protein sequence ID" value="KAJ4828007.1"/>
    <property type="molecule type" value="Genomic_DNA"/>
</dbReference>
<evidence type="ECO:0000313" key="4">
    <source>
        <dbReference type="Proteomes" id="UP001141552"/>
    </source>
</evidence>
<reference evidence="3" key="1">
    <citation type="submission" date="2022-02" db="EMBL/GenBank/DDBJ databases">
        <authorList>
            <person name="Henning P.M."/>
            <person name="McCubbin A.G."/>
            <person name="Shore J.S."/>
        </authorList>
    </citation>
    <scope>NUCLEOTIDE SEQUENCE</scope>
    <source>
        <strain evidence="3">F60SS</strain>
        <tissue evidence="3">Leaves</tissue>
    </source>
</reference>
<feature type="transmembrane region" description="Helical" evidence="1">
    <location>
        <begin position="45"/>
        <end position="67"/>
    </location>
</feature>
<feature type="signal peptide" evidence="2">
    <location>
        <begin position="1"/>
        <end position="26"/>
    </location>
</feature>
<organism evidence="3 4">
    <name type="scientific">Turnera subulata</name>
    <dbReference type="NCBI Taxonomy" id="218843"/>
    <lineage>
        <taxon>Eukaryota</taxon>
        <taxon>Viridiplantae</taxon>
        <taxon>Streptophyta</taxon>
        <taxon>Embryophyta</taxon>
        <taxon>Tracheophyta</taxon>
        <taxon>Spermatophyta</taxon>
        <taxon>Magnoliopsida</taxon>
        <taxon>eudicotyledons</taxon>
        <taxon>Gunneridae</taxon>
        <taxon>Pentapetalae</taxon>
        <taxon>rosids</taxon>
        <taxon>fabids</taxon>
        <taxon>Malpighiales</taxon>
        <taxon>Passifloraceae</taxon>
        <taxon>Turnera</taxon>
    </lineage>
</organism>
<feature type="chain" id="PRO_5040435226" evidence="2">
    <location>
        <begin position="27"/>
        <end position="69"/>
    </location>
</feature>
<comment type="caution">
    <text evidence="3">The sequence shown here is derived from an EMBL/GenBank/DDBJ whole genome shotgun (WGS) entry which is preliminary data.</text>
</comment>